<feature type="domain" description="Glycoside hydrolase family 29 N-terminal" evidence="11">
    <location>
        <begin position="108"/>
        <end position="371"/>
    </location>
</feature>
<evidence type="ECO:0000256" key="3">
    <source>
        <dbReference type="ARBA" id="ARBA00012662"/>
    </source>
</evidence>
<dbReference type="InterPro" id="IPR017853">
    <property type="entry name" value="GH"/>
</dbReference>
<dbReference type="PANTHER" id="PTHR10030">
    <property type="entry name" value="ALPHA-L-FUCOSIDASE"/>
    <property type="match status" value="1"/>
</dbReference>
<dbReference type="Gene3D" id="3.20.20.80">
    <property type="entry name" value="Glycosidases"/>
    <property type="match status" value="1"/>
</dbReference>
<evidence type="ECO:0000256" key="2">
    <source>
        <dbReference type="ARBA" id="ARBA00007951"/>
    </source>
</evidence>
<protein>
    <recommendedName>
        <fullName evidence="3">alpha-L-fucosidase</fullName>
        <ecNumber evidence="3">3.2.1.51</ecNumber>
    </recommendedName>
    <alternativeName>
        <fullName evidence="10">Alpha-L-fucoside fucohydrolase</fullName>
    </alternativeName>
</protein>
<keyword evidence="5" id="KW-0964">Secreted</keyword>
<dbReference type="Proteomes" id="UP000796880">
    <property type="component" value="Unassembled WGS sequence"/>
</dbReference>
<dbReference type="EMBL" id="VOIH02000002">
    <property type="protein sequence ID" value="KAF3454926.1"/>
    <property type="molecule type" value="Genomic_DNA"/>
</dbReference>
<dbReference type="InterPro" id="IPR000933">
    <property type="entry name" value="Glyco_hydro_29"/>
</dbReference>
<dbReference type="SUPFAM" id="SSF49785">
    <property type="entry name" value="Galactose-binding domain-like"/>
    <property type="match status" value="1"/>
</dbReference>
<keyword evidence="8" id="KW-0325">Glycoprotein</keyword>
<keyword evidence="4" id="KW-0052">Apoplast</keyword>
<comment type="similarity">
    <text evidence="2">Belongs to the glycosyl hydrolase 29 family.</text>
</comment>
<evidence type="ECO:0000256" key="6">
    <source>
        <dbReference type="ARBA" id="ARBA00022729"/>
    </source>
</evidence>
<dbReference type="GO" id="GO:0006004">
    <property type="term" value="P:fucose metabolic process"/>
    <property type="evidence" value="ECO:0007669"/>
    <property type="project" value="TreeGrafter"/>
</dbReference>
<proteinExistence type="inferred from homology"/>
<keyword evidence="13" id="KW-1185">Reference proteome</keyword>
<organism evidence="12 13">
    <name type="scientific">Rhamnella rubrinervis</name>
    <dbReference type="NCBI Taxonomy" id="2594499"/>
    <lineage>
        <taxon>Eukaryota</taxon>
        <taxon>Viridiplantae</taxon>
        <taxon>Streptophyta</taxon>
        <taxon>Embryophyta</taxon>
        <taxon>Tracheophyta</taxon>
        <taxon>Spermatophyta</taxon>
        <taxon>Magnoliopsida</taxon>
        <taxon>eudicotyledons</taxon>
        <taxon>Gunneridae</taxon>
        <taxon>Pentapetalae</taxon>
        <taxon>rosids</taxon>
        <taxon>fabids</taxon>
        <taxon>Rosales</taxon>
        <taxon>Rhamnaceae</taxon>
        <taxon>rhamnoid group</taxon>
        <taxon>Rhamneae</taxon>
        <taxon>Rhamnella</taxon>
    </lineage>
</organism>
<dbReference type="GO" id="GO:0016139">
    <property type="term" value="P:glycoside catabolic process"/>
    <property type="evidence" value="ECO:0007669"/>
    <property type="project" value="TreeGrafter"/>
</dbReference>
<keyword evidence="7" id="KW-0378">Hydrolase</keyword>
<evidence type="ECO:0000259" key="11">
    <source>
        <dbReference type="Pfam" id="PF01120"/>
    </source>
</evidence>
<evidence type="ECO:0000313" key="13">
    <source>
        <dbReference type="Proteomes" id="UP000796880"/>
    </source>
</evidence>
<dbReference type="GO" id="GO:0004560">
    <property type="term" value="F:alpha-L-fucosidase activity"/>
    <property type="evidence" value="ECO:0007669"/>
    <property type="project" value="UniProtKB-EC"/>
</dbReference>
<dbReference type="SMART" id="SM00812">
    <property type="entry name" value="Alpha_L_fucos"/>
    <property type="match status" value="1"/>
</dbReference>
<dbReference type="OrthoDB" id="6039950at2759"/>
<evidence type="ECO:0000256" key="5">
    <source>
        <dbReference type="ARBA" id="ARBA00022525"/>
    </source>
</evidence>
<dbReference type="InterPro" id="IPR008979">
    <property type="entry name" value="Galactose-bd-like_sf"/>
</dbReference>
<dbReference type="Gene3D" id="2.60.120.260">
    <property type="entry name" value="Galactose-binding domain-like"/>
    <property type="match status" value="1"/>
</dbReference>
<evidence type="ECO:0000256" key="4">
    <source>
        <dbReference type="ARBA" id="ARBA00022523"/>
    </source>
</evidence>
<sequence length="548" mass="61755">MKKKINTTISSSCYPFTQTLNFTKPIAQFTIFVCLSLSFQPLSSSSSSSSSSSASSNLKFKDPPPLPVLPIPSASQLQWQLGNMALFVHFGPNTFTNSEWGTGRADPSIFNPTQLDATQWVRVAKDSGFNRVILTAKHHDGFCLWPSDYTDYSVRSSPWRNGSGDVVGELAKAATDAGIALGLYLSPWDRHEPCYGTTLEYNEFYVGQMTELLTRYGDIKEVWLDGAKGENEKDMDYFFESWFSLVHQLQPGAVIFSDAGPDSRWIGDESGVAGSTCWSLFNRSAAKIGDTDFQYQREGDPVGHDWVPAECDVSIRPGWFWHASEIPKSARTLLDLYYKSVGRNCLLLLNVPPNSSGLISAEDIQALQEFSELRKSIFSQNLAANALLTASSTRGLHDSRFEPHNVLKDGIYTYWAPEENQSEWLLYLDLQHLVSFNVLQVQEPIHMGQRIVEFHLEILNADDKWKKVINGTTVGYQRLLRFPTVKSQYLRFVIDKSRDDPLISHLGVYMDQYSILSNEISNTSRHTHFNQSLFLHQIALNHSQRATV</sequence>
<evidence type="ECO:0000256" key="9">
    <source>
        <dbReference type="ARBA" id="ARBA00023295"/>
    </source>
</evidence>
<keyword evidence="6" id="KW-0732">Signal</keyword>
<name>A0A8K0MQE3_9ROSA</name>
<dbReference type="InterPro" id="IPR057739">
    <property type="entry name" value="Glyco_hydro_29_N"/>
</dbReference>
<dbReference type="FunFam" id="3.20.20.80:FF:000052">
    <property type="entry name" value="Putative alpha-L-fucosidase 1"/>
    <property type="match status" value="1"/>
</dbReference>
<evidence type="ECO:0000313" key="12">
    <source>
        <dbReference type="EMBL" id="KAF3454926.1"/>
    </source>
</evidence>
<gene>
    <name evidence="12" type="ORF">FNV43_RR05374</name>
</gene>
<dbReference type="GO" id="GO:0048046">
    <property type="term" value="C:apoplast"/>
    <property type="evidence" value="ECO:0007669"/>
    <property type="project" value="UniProtKB-SubCell"/>
</dbReference>
<dbReference type="AlphaFoldDB" id="A0A8K0MQE3"/>
<dbReference type="PANTHER" id="PTHR10030:SF27">
    <property type="entry name" value="ALPHA-L-FUCOSIDASE 1"/>
    <property type="match status" value="1"/>
</dbReference>
<reference evidence="12" key="1">
    <citation type="submission" date="2020-03" db="EMBL/GenBank/DDBJ databases">
        <title>A high-quality chromosome-level genome assembly of a woody plant with both climbing and erect habits, Rhamnella rubrinervis.</title>
        <authorList>
            <person name="Lu Z."/>
            <person name="Yang Y."/>
            <person name="Zhu X."/>
            <person name="Sun Y."/>
        </authorList>
    </citation>
    <scope>NUCLEOTIDE SEQUENCE</scope>
    <source>
        <strain evidence="12">BYM</strain>
        <tissue evidence="12">Leaf</tissue>
    </source>
</reference>
<comment type="caution">
    <text evidence="12">The sequence shown here is derived from an EMBL/GenBank/DDBJ whole genome shotgun (WGS) entry which is preliminary data.</text>
</comment>
<evidence type="ECO:0000256" key="10">
    <source>
        <dbReference type="ARBA" id="ARBA00081661"/>
    </source>
</evidence>
<dbReference type="Pfam" id="PF01120">
    <property type="entry name" value="Alpha_L_fucos"/>
    <property type="match status" value="1"/>
</dbReference>
<evidence type="ECO:0000256" key="7">
    <source>
        <dbReference type="ARBA" id="ARBA00022801"/>
    </source>
</evidence>
<accession>A0A8K0MQE3</accession>
<evidence type="ECO:0000256" key="1">
    <source>
        <dbReference type="ARBA" id="ARBA00004271"/>
    </source>
</evidence>
<dbReference type="FunFam" id="2.60.120.260:FF:000093">
    <property type="entry name" value="Alpha-L-fucosidase 1"/>
    <property type="match status" value="1"/>
</dbReference>
<dbReference type="GO" id="GO:0005764">
    <property type="term" value="C:lysosome"/>
    <property type="evidence" value="ECO:0007669"/>
    <property type="project" value="TreeGrafter"/>
</dbReference>
<dbReference type="EC" id="3.2.1.51" evidence="3"/>
<keyword evidence="9" id="KW-0326">Glycosidase</keyword>
<dbReference type="SUPFAM" id="SSF51445">
    <property type="entry name" value="(Trans)glycosidases"/>
    <property type="match status" value="1"/>
</dbReference>
<comment type="subcellular location">
    <subcellularLocation>
        <location evidence="1">Secreted</location>
        <location evidence="1">Extracellular space</location>
        <location evidence="1">Apoplast</location>
    </subcellularLocation>
</comment>
<evidence type="ECO:0000256" key="8">
    <source>
        <dbReference type="ARBA" id="ARBA00023180"/>
    </source>
</evidence>